<name>A0A3B1E546_9ZZZZ</name>
<dbReference type="AlphaFoldDB" id="A0A3B1E546"/>
<dbReference type="Pfam" id="PF02272">
    <property type="entry name" value="DHHA1"/>
    <property type="match status" value="1"/>
</dbReference>
<dbReference type="InterPro" id="IPR052968">
    <property type="entry name" value="Nucleotide_metab_enz"/>
</dbReference>
<evidence type="ECO:0000313" key="2">
    <source>
        <dbReference type="EMBL" id="VAY86209.1"/>
    </source>
</evidence>
<dbReference type="SUPFAM" id="SSF64182">
    <property type="entry name" value="DHH phosphoesterases"/>
    <property type="match status" value="1"/>
</dbReference>
<dbReference type="PANTHER" id="PTHR42146:SF1">
    <property type="entry name" value="OLIGORIBONUCLEASE NRNB"/>
    <property type="match status" value="1"/>
</dbReference>
<dbReference type="InterPro" id="IPR038763">
    <property type="entry name" value="DHH_sf"/>
</dbReference>
<organism evidence="2">
    <name type="scientific">hydrothermal vent metagenome</name>
    <dbReference type="NCBI Taxonomy" id="652676"/>
    <lineage>
        <taxon>unclassified sequences</taxon>
        <taxon>metagenomes</taxon>
        <taxon>ecological metagenomes</taxon>
    </lineage>
</organism>
<dbReference type="Gene3D" id="3.10.310.30">
    <property type="match status" value="1"/>
</dbReference>
<dbReference type="EMBL" id="UOYO01000002">
    <property type="protein sequence ID" value="VAY86209.1"/>
    <property type="molecule type" value="Genomic_DNA"/>
</dbReference>
<reference evidence="2" key="1">
    <citation type="submission" date="2018-10" db="EMBL/GenBank/DDBJ databases">
        <authorList>
            <person name="Aoki K."/>
        </authorList>
    </citation>
    <scope>NUCLEOTIDE SEQUENCE</scope>
</reference>
<protein>
    <submittedName>
        <fullName evidence="2">3'-to-5' oligoribonuclease B, Bacillus type</fullName>
    </submittedName>
</protein>
<dbReference type="PANTHER" id="PTHR42146">
    <property type="entry name" value="3',5'-CYCLIC-NUCLEOTIDE PHOSPHODIESTERASE"/>
    <property type="match status" value="1"/>
</dbReference>
<dbReference type="InterPro" id="IPR003156">
    <property type="entry name" value="DHHA1_dom"/>
</dbReference>
<feature type="domain" description="DHHA1" evidence="1">
    <location>
        <begin position="286"/>
        <end position="328"/>
    </location>
</feature>
<evidence type="ECO:0000259" key="1">
    <source>
        <dbReference type="Pfam" id="PF02272"/>
    </source>
</evidence>
<accession>A0A3B1E546</accession>
<dbReference type="GO" id="GO:0003676">
    <property type="term" value="F:nucleic acid binding"/>
    <property type="evidence" value="ECO:0007669"/>
    <property type="project" value="InterPro"/>
</dbReference>
<sequence>MEFFHLSHTDLDGFGCQLISKKIFPDGHYFNANYGLEVKTNLSAIINEIKKYKDKNVFFLISDLNLNKDESKILDQEIDYLNKNDFNIKLQLLDHHGSGHKSADNYDWYYLDTSRSATKIVYEYFKNNYNNFDSLCDQKFEILIEAINAVDIWIENSAYFEFGKVCLSMIAKAYEINNILFVNENRHYRLHLLNSSLKYINGKNAHIHLDESIYNLKKQYLRGNQSNNTIDNLSSQYLVKLLDDKKSELTIYYKNYKGLLTFTLGGISIPANNFLKENPDYDFFMDVSRKGKASMRANGKLDVANFAEKLANGGGHPNASGMAFDDWKDKVMYSDVKQYIEEKINNIS</sequence>
<gene>
    <name evidence="2" type="ORF">MNB_ARC-1_868</name>
</gene>
<proteinExistence type="predicted"/>